<reference evidence="2" key="1">
    <citation type="submission" date="2022-08" db="EMBL/GenBank/DDBJ databases">
        <authorList>
            <person name="Kallberg Y."/>
            <person name="Tangrot J."/>
            <person name="Rosling A."/>
        </authorList>
    </citation>
    <scope>NUCLEOTIDE SEQUENCE</scope>
    <source>
        <strain evidence="2">Wild A</strain>
    </source>
</reference>
<name>A0A9W4T674_9GLOM</name>
<feature type="transmembrane region" description="Helical" evidence="1">
    <location>
        <begin position="254"/>
        <end position="274"/>
    </location>
</feature>
<organism evidence="2 3">
    <name type="scientific">Funneliformis geosporum</name>
    <dbReference type="NCBI Taxonomy" id="1117311"/>
    <lineage>
        <taxon>Eukaryota</taxon>
        <taxon>Fungi</taxon>
        <taxon>Fungi incertae sedis</taxon>
        <taxon>Mucoromycota</taxon>
        <taxon>Glomeromycotina</taxon>
        <taxon>Glomeromycetes</taxon>
        <taxon>Glomerales</taxon>
        <taxon>Glomeraceae</taxon>
        <taxon>Funneliformis</taxon>
    </lineage>
</organism>
<keyword evidence="1" id="KW-1133">Transmembrane helix</keyword>
<evidence type="ECO:0000313" key="2">
    <source>
        <dbReference type="EMBL" id="CAI2194512.1"/>
    </source>
</evidence>
<keyword evidence="3" id="KW-1185">Reference proteome</keyword>
<keyword evidence="1" id="KW-0472">Membrane</keyword>
<dbReference type="AlphaFoldDB" id="A0A9W4T674"/>
<evidence type="ECO:0000313" key="3">
    <source>
        <dbReference type="Proteomes" id="UP001153678"/>
    </source>
</evidence>
<dbReference type="Proteomes" id="UP001153678">
    <property type="component" value="Unassembled WGS sequence"/>
</dbReference>
<evidence type="ECO:0000256" key="1">
    <source>
        <dbReference type="SAM" id="Phobius"/>
    </source>
</evidence>
<comment type="caution">
    <text evidence="2">The sequence shown here is derived from an EMBL/GenBank/DDBJ whole genome shotgun (WGS) entry which is preliminary data.</text>
</comment>
<sequence>MEIAKDYANDIKPSDLDQEDYNEILNMVRQIKELEKVKREQRQQNIENIKLNNPQIFGQSRCSTDRRNEISVPDNHIALTNVLFDDAEAQRLIKQDKDNGRYYINYHTYVDLNDKITIDHYQHYQANGQQGLAKPVSGTNELVENSDQQNMAGGLIVHQEKEKSPEQVDNEFILQYFQDHDIKRISLNPEGNLLVEYNSGKSQVIFNKQANNKELQKLIAYYQKSGQTSLTQQDLVNANNSNSITPKNTNNHTLLISLGLGGALIIGLVIGLWLRKNKVKKH</sequence>
<dbReference type="EMBL" id="CAMKVN010011008">
    <property type="protein sequence ID" value="CAI2194512.1"/>
    <property type="molecule type" value="Genomic_DNA"/>
</dbReference>
<dbReference type="OrthoDB" id="2442941at2759"/>
<protein>
    <submittedName>
        <fullName evidence="2">10933_t:CDS:1</fullName>
    </submittedName>
</protein>
<keyword evidence="1" id="KW-0812">Transmembrane</keyword>
<accession>A0A9W4T674</accession>
<gene>
    <name evidence="2" type="ORF">FWILDA_LOCUS16613</name>
</gene>
<proteinExistence type="predicted"/>